<accession>A0A450XL37</accession>
<organism evidence="1">
    <name type="scientific">Candidatus Kentrum sp. LPFa</name>
    <dbReference type="NCBI Taxonomy" id="2126335"/>
    <lineage>
        <taxon>Bacteria</taxon>
        <taxon>Pseudomonadati</taxon>
        <taxon>Pseudomonadota</taxon>
        <taxon>Gammaproteobacteria</taxon>
        <taxon>Candidatus Kentrum</taxon>
    </lineage>
</organism>
<proteinExistence type="predicted"/>
<protein>
    <submittedName>
        <fullName evidence="1">Uncharacterized protein</fullName>
    </submittedName>
</protein>
<dbReference type="EMBL" id="CAADFP010000100">
    <property type="protein sequence ID" value="VFK30011.1"/>
    <property type="molecule type" value="Genomic_DNA"/>
</dbReference>
<reference evidence="1" key="1">
    <citation type="submission" date="2019-02" db="EMBL/GenBank/DDBJ databases">
        <authorList>
            <person name="Gruber-Vodicka R. H."/>
            <person name="Seah K. B. B."/>
        </authorList>
    </citation>
    <scope>NUCLEOTIDE SEQUENCE</scope>
    <source>
        <strain evidence="1">BECK_S426</strain>
    </source>
</reference>
<dbReference type="AlphaFoldDB" id="A0A450XL37"/>
<sequence>MPRARKAATREPFRSFFMINFPLFRFRFFHLGGRQAAGHFQTCPCPSRLEWGPLDGVNNVQCYTPPPRGKSSRKIESGRAAQFPERRVQLGDPGECDFFFRSQVGVWEPARKRSGNSREPFGSYYVWVGLSTFPRTMTEPLGIPRCASCCSAR</sequence>
<name>A0A450XL37_9GAMM</name>
<evidence type="ECO:0000313" key="1">
    <source>
        <dbReference type="EMBL" id="VFK30011.1"/>
    </source>
</evidence>
<gene>
    <name evidence="1" type="ORF">BECKLPF1236C_GA0070990_1010012</name>
</gene>